<comment type="caution">
    <text evidence="2">The sequence shown here is derived from an EMBL/GenBank/DDBJ whole genome shotgun (WGS) entry which is preliminary data.</text>
</comment>
<accession>A0A6L9QN34</accession>
<gene>
    <name evidence="2" type="ORF">G3I70_30735</name>
</gene>
<name>A0A6L9QN34_9ACTN</name>
<sequence>MTVQWRKSSHSGGAHDATRVELANYPPAWESAPPGTSDGIRLSVAGTFVGLMRQIKSRALSHLEQHRPARRSSGTHLSLVPR</sequence>
<proteinExistence type="predicted"/>
<protein>
    <submittedName>
        <fullName evidence="2">DUF397 domain-containing protein</fullName>
    </submittedName>
</protein>
<feature type="region of interest" description="Disordered" evidence="1">
    <location>
        <begin position="60"/>
        <end position="82"/>
    </location>
</feature>
<dbReference type="RefSeq" id="WP_163060886.1">
    <property type="nucleotide sequence ID" value="NZ_JAAGLI010000842.1"/>
</dbReference>
<evidence type="ECO:0000313" key="3">
    <source>
        <dbReference type="Proteomes" id="UP000475532"/>
    </source>
</evidence>
<dbReference type="EMBL" id="JAAGLI010000842">
    <property type="protein sequence ID" value="NEA26845.1"/>
    <property type="molecule type" value="Genomic_DNA"/>
</dbReference>
<evidence type="ECO:0000313" key="2">
    <source>
        <dbReference type="EMBL" id="NEA26845.1"/>
    </source>
</evidence>
<reference evidence="2 3" key="1">
    <citation type="submission" date="2020-01" db="EMBL/GenBank/DDBJ databases">
        <title>Insect and environment-associated Actinomycetes.</title>
        <authorList>
            <person name="Currrie C."/>
            <person name="Chevrette M."/>
            <person name="Carlson C."/>
            <person name="Stubbendieck R."/>
            <person name="Wendt-Pienkowski E."/>
        </authorList>
    </citation>
    <scope>NUCLEOTIDE SEQUENCE [LARGE SCALE GENOMIC DNA]</scope>
    <source>
        <strain evidence="2 3">SID10258</strain>
    </source>
</reference>
<organism evidence="2 3">
    <name type="scientific">Actinomadura bangladeshensis</name>
    <dbReference type="NCBI Taxonomy" id="453573"/>
    <lineage>
        <taxon>Bacteria</taxon>
        <taxon>Bacillati</taxon>
        <taxon>Actinomycetota</taxon>
        <taxon>Actinomycetes</taxon>
        <taxon>Streptosporangiales</taxon>
        <taxon>Thermomonosporaceae</taxon>
        <taxon>Actinomadura</taxon>
    </lineage>
</organism>
<evidence type="ECO:0000256" key="1">
    <source>
        <dbReference type="SAM" id="MobiDB-lite"/>
    </source>
</evidence>
<dbReference type="AlphaFoldDB" id="A0A6L9QN34"/>
<dbReference type="Proteomes" id="UP000475532">
    <property type="component" value="Unassembled WGS sequence"/>
</dbReference>